<organism evidence="4 5">
    <name type="scientific">Eublepharis macularius</name>
    <name type="common">Leopard gecko</name>
    <name type="synonym">Cyrtodactylus macularius</name>
    <dbReference type="NCBI Taxonomy" id="481883"/>
    <lineage>
        <taxon>Eukaryota</taxon>
        <taxon>Metazoa</taxon>
        <taxon>Chordata</taxon>
        <taxon>Craniata</taxon>
        <taxon>Vertebrata</taxon>
        <taxon>Euteleostomi</taxon>
        <taxon>Lepidosauria</taxon>
        <taxon>Squamata</taxon>
        <taxon>Bifurcata</taxon>
        <taxon>Gekkota</taxon>
        <taxon>Eublepharidae</taxon>
        <taxon>Eublepharinae</taxon>
        <taxon>Eublepharis</taxon>
    </lineage>
</organism>
<comment type="similarity">
    <text evidence="1">Belongs to the themis family.</text>
</comment>
<reference evidence="5" key="1">
    <citation type="submission" date="2025-08" db="UniProtKB">
        <authorList>
            <consortium name="RefSeq"/>
        </authorList>
    </citation>
    <scope>IDENTIFICATION</scope>
    <source>
        <tissue evidence="5">Blood</tissue>
    </source>
</reference>
<gene>
    <name evidence="5" type="primary">THEMIS2</name>
</gene>
<evidence type="ECO:0000313" key="4">
    <source>
        <dbReference type="Proteomes" id="UP001190640"/>
    </source>
</evidence>
<evidence type="ECO:0000256" key="2">
    <source>
        <dbReference type="SAM" id="MobiDB-lite"/>
    </source>
</evidence>
<dbReference type="KEGG" id="emc:129343400"/>
<feature type="region of interest" description="Disordered" evidence="2">
    <location>
        <begin position="524"/>
        <end position="558"/>
    </location>
</feature>
<dbReference type="PANTHER" id="PTHR15215:SF2">
    <property type="entry name" value="PROTEIN THEMIS2"/>
    <property type="match status" value="1"/>
</dbReference>
<keyword evidence="4" id="KW-1185">Reference proteome</keyword>
<feature type="domain" description="CABIT" evidence="3">
    <location>
        <begin position="196"/>
        <end position="400"/>
    </location>
</feature>
<dbReference type="CTD" id="9473"/>
<feature type="domain" description="CABIT" evidence="3">
    <location>
        <begin position="18"/>
        <end position="86"/>
    </location>
</feature>
<dbReference type="Proteomes" id="UP001190640">
    <property type="component" value="Chromosome 15"/>
</dbReference>
<dbReference type="GO" id="GO:0050852">
    <property type="term" value="P:T cell receptor signaling pathway"/>
    <property type="evidence" value="ECO:0007669"/>
    <property type="project" value="TreeGrafter"/>
</dbReference>
<dbReference type="AlphaFoldDB" id="A0AA97LHG6"/>
<feature type="domain" description="CABIT" evidence="3">
    <location>
        <begin position="106"/>
        <end position="177"/>
    </location>
</feature>
<dbReference type="PANTHER" id="PTHR15215">
    <property type="entry name" value="CABIT DOMAIN-CONTAINING PROTEIN"/>
    <property type="match status" value="1"/>
</dbReference>
<feature type="compositionally biased region" description="Basic and acidic residues" evidence="2">
    <location>
        <begin position="466"/>
        <end position="485"/>
    </location>
</feature>
<dbReference type="InterPro" id="IPR039671">
    <property type="entry name" value="THEMIS"/>
</dbReference>
<dbReference type="RefSeq" id="XP_054855559.1">
    <property type="nucleotide sequence ID" value="XM_054999584.1"/>
</dbReference>
<evidence type="ECO:0000259" key="3">
    <source>
        <dbReference type="Pfam" id="PF12736"/>
    </source>
</evidence>
<proteinExistence type="inferred from homology"/>
<feature type="compositionally biased region" description="Polar residues" evidence="2">
    <location>
        <begin position="524"/>
        <end position="554"/>
    </location>
</feature>
<evidence type="ECO:0000256" key="1">
    <source>
        <dbReference type="ARBA" id="ARBA00006414"/>
    </source>
</evidence>
<dbReference type="Pfam" id="PF12736">
    <property type="entry name" value="CABIT"/>
    <property type="match status" value="3"/>
</dbReference>
<feature type="region of interest" description="Disordered" evidence="2">
    <location>
        <begin position="452"/>
        <end position="496"/>
    </location>
</feature>
<dbReference type="GO" id="GO:0005737">
    <property type="term" value="C:cytoplasm"/>
    <property type="evidence" value="ECO:0007669"/>
    <property type="project" value="TreeGrafter"/>
</dbReference>
<dbReference type="GeneID" id="129343400"/>
<evidence type="ECO:0000313" key="5">
    <source>
        <dbReference type="RefSeq" id="XP_054855559.1"/>
    </source>
</evidence>
<dbReference type="InterPro" id="IPR025946">
    <property type="entry name" value="CABIT_dom"/>
</dbReference>
<sequence length="580" mass="65235">MESMSLQQYICKLDLHSLPRVVKICSGVYFQGSVYEVSGSECCLSTGDLIKIVNIQLQKVNCESTEKDHIIELLPNFEGLFQPTPERPHKTRRFLPRSYSFKGKSSACDEQQYTLQEILQSPTLQGKMLKCPDIGSSKYQLCPVYQVEAIMHLRNDVVKINSTLDVEVVDVTEQSQHVHFIKPLMLSKVLLMDNVLPVRAEILGAPENTPVFHSEWVCRLQRGCKVQIHGKVSSWKILASSRKGRKRAFFISSDYEGCFRCCPREFHSTTELARGLSMARKLHVVVTKDYDSSDGELPLFGIGDRLEVLSLARGATDVLECSRDNGDGDIERIKVPLFLDASFVEDIRDSRKYTLQEVLEHFQLPCEVKVVAKGSVSDPLGCVSVLTLEAQITEPFLTVSLEEKPSVTFEIPPRWLDMSLFFTGGPVKPTPPSSLKVEELTEAFYYSLLNLLPNNTPAPPRPPKRRVSEKNKSPERTGRERERKASAPAKMTSTVSKNICQEIAKLPYPGTHQARADLGSLTKPNQYSIEYGPPTSQKTTKSSKQAIDTRSNDNSNHDYEEVHEAFQETVHKMQGATIKH</sequence>
<protein>
    <submittedName>
        <fullName evidence="5">Protein THEMIS2</fullName>
    </submittedName>
</protein>
<name>A0AA97LHG6_EUBMA</name>
<accession>A0AA97LHG6</accession>
<dbReference type="GO" id="GO:0005634">
    <property type="term" value="C:nucleus"/>
    <property type="evidence" value="ECO:0007669"/>
    <property type="project" value="TreeGrafter"/>
</dbReference>